<dbReference type="RefSeq" id="WP_124940269.1">
    <property type="nucleotide sequence ID" value="NZ_CP033577.1"/>
</dbReference>
<dbReference type="AlphaFoldDB" id="A0A3G4V8B4"/>
<organism evidence="2 3">
    <name type="scientific">Vibrio mediterranei</name>
    <dbReference type="NCBI Taxonomy" id="689"/>
    <lineage>
        <taxon>Bacteria</taxon>
        <taxon>Pseudomonadati</taxon>
        <taxon>Pseudomonadota</taxon>
        <taxon>Gammaproteobacteria</taxon>
        <taxon>Vibrionales</taxon>
        <taxon>Vibrionaceae</taxon>
        <taxon>Vibrio</taxon>
    </lineage>
</organism>
<evidence type="ECO:0000256" key="1">
    <source>
        <dbReference type="SAM" id="Phobius"/>
    </source>
</evidence>
<accession>A0A3G4V8B4</accession>
<gene>
    <name evidence="2" type="ORF">ECB94_06690</name>
</gene>
<keyword evidence="1" id="KW-0812">Transmembrane</keyword>
<keyword evidence="1" id="KW-1133">Transmembrane helix</keyword>
<proteinExistence type="predicted"/>
<evidence type="ECO:0000313" key="2">
    <source>
        <dbReference type="EMBL" id="AYV21017.1"/>
    </source>
</evidence>
<dbReference type="Proteomes" id="UP000279760">
    <property type="component" value="Chromosome 1"/>
</dbReference>
<keyword evidence="1" id="KW-0472">Membrane</keyword>
<feature type="transmembrane region" description="Helical" evidence="1">
    <location>
        <begin position="146"/>
        <end position="167"/>
    </location>
</feature>
<name>A0A3G4V8B4_9VIBR</name>
<dbReference type="EMBL" id="CP033577">
    <property type="protein sequence ID" value="AYV21017.1"/>
    <property type="molecule type" value="Genomic_DNA"/>
</dbReference>
<reference evidence="2 3" key="1">
    <citation type="submission" date="2018-11" db="EMBL/GenBank/DDBJ databases">
        <title>Complete Genome Sequence of Vbrio mediterranei 117-T6: a Potential Pathogen Bacteria Isolated from the Conchocelis of Pyropia.</title>
        <authorList>
            <person name="Liu Q."/>
        </authorList>
    </citation>
    <scope>NUCLEOTIDE SEQUENCE [LARGE SCALE GENOMIC DNA]</scope>
    <source>
        <strain evidence="2 3">117-T6</strain>
    </source>
</reference>
<protein>
    <submittedName>
        <fullName evidence="2">Uncharacterized protein</fullName>
    </submittedName>
</protein>
<evidence type="ECO:0000313" key="3">
    <source>
        <dbReference type="Proteomes" id="UP000279760"/>
    </source>
</evidence>
<sequence>MDKGYWSYNGIRKFEKKKFKTFYQLVGSSLLPKANRYVTKHISDYNIDLELIRILEKEAFDRNKIQFAIYHDKSNDEGYVSLYAGGMLVNANEMFVLPINMTADNKGKIIKMCENLGGELHEITEISNKYEGEVCLKKVTLLDLKLVIFFVVSILALSSVALLRMVFL</sequence>